<gene>
    <name evidence="8" type="ORF">CJD35_05510</name>
</gene>
<evidence type="ECO:0000256" key="2">
    <source>
        <dbReference type="ARBA" id="ARBA00022908"/>
    </source>
</evidence>
<dbReference type="InterPro" id="IPR011010">
    <property type="entry name" value="DNA_brk_join_enz"/>
</dbReference>
<dbReference type="Pfam" id="PF22022">
    <property type="entry name" value="Phage_int_M"/>
    <property type="match status" value="1"/>
</dbReference>
<protein>
    <submittedName>
        <fullName evidence="8">Integrase</fullName>
    </submittedName>
</protein>
<evidence type="ECO:0000256" key="3">
    <source>
        <dbReference type="ARBA" id="ARBA00023125"/>
    </source>
</evidence>
<dbReference type="SUPFAM" id="SSF56349">
    <property type="entry name" value="DNA breaking-rejoining enzymes"/>
    <property type="match status" value="1"/>
</dbReference>
<evidence type="ECO:0000256" key="4">
    <source>
        <dbReference type="ARBA" id="ARBA00023172"/>
    </source>
</evidence>
<accession>A0A249MS44</accession>
<dbReference type="PROSITE" id="PS51900">
    <property type="entry name" value="CB"/>
    <property type="match status" value="1"/>
</dbReference>
<keyword evidence="3 5" id="KW-0238">DNA-binding</keyword>
<keyword evidence="4" id="KW-0233">DNA recombination</keyword>
<sequence length="400" mass="44816">MALSSLALSKAKPREKPYKLADGHGLYLLITPQGGRYWRMNYRFGGKAKTMAMGVFPLITLAEAREKREAARKLLASGSDPTATRKEAEAREAFEATTGFRTVAEEWLAKREREGLADITLGKVKWLLEFAYPSLGDRKISEITSMELLAVLRQVEGRGRHETARRLRSVCGRVFRYAIATGRAEHDLSANLRDALTTPKVKHLAAITNSQQVGPLMRAIEAFDGHAVTRAALRLAPHVFVRPGELRHAEWTEIDFDKALWSIPAEKMKMRRPHRVPLSRQSLEILASIHGVTGTGKFVFPGFQSIKRPMSENALNGALRRLGYSGDEMTSHGFRAMASTLLNEMGKWHPDAIERQLAHAEADAVRRAYARGEYWDERVTMMQAWSDYLEELAGAPLTGH</sequence>
<dbReference type="PANTHER" id="PTHR30629:SF2">
    <property type="entry name" value="PROPHAGE INTEGRASE INTS-RELATED"/>
    <property type="match status" value="1"/>
</dbReference>
<dbReference type="Gene3D" id="3.30.160.390">
    <property type="entry name" value="Integrase, DNA-binding domain"/>
    <property type="match status" value="1"/>
</dbReference>
<dbReference type="PROSITE" id="PS51898">
    <property type="entry name" value="TYR_RECOMBINASE"/>
    <property type="match status" value="1"/>
</dbReference>
<dbReference type="InterPro" id="IPR010998">
    <property type="entry name" value="Integrase_recombinase_N"/>
</dbReference>
<dbReference type="Pfam" id="PF00589">
    <property type="entry name" value="Phage_integrase"/>
    <property type="match status" value="1"/>
</dbReference>
<evidence type="ECO:0000259" key="6">
    <source>
        <dbReference type="PROSITE" id="PS51898"/>
    </source>
</evidence>
<dbReference type="InterPro" id="IPR002104">
    <property type="entry name" value="Integrase_catalytic"/>
</dbReference>
<reference evidence="8 9" key="1">
    <citation type="submission" date="2017-08" db="EMBL/GenBank/DDBJ databases">
        <title>Whole Genome Sequence of Sphingobium hydrophobicum C1: Insights into Adaption to the Electronic-waste Contaminated Sediment.</title>
        <authorList>
            <person name="Song D."/>
            <person name="Chen X."/>
            <person name="Xu M."/>
        </authorList>
    </citation>
    <scope>NUCLEOTIDE SEQUENCE [LARGE SCALE GENOMIC DNA]</scope>
    <source>
        <strain evidence="8 9">C1</strain>
    </source>
</reference>
<dbReference type="InterPro" id="IPR044068">
    <property type="entry name" value="CB"/>
</dbReference>
<dbReference type="Proteomes" id="UP000217141">
    <property type="component" value="Chromosome I"/>
</dbReference>
<evidence type="ECO:0000256" key="5">
    <source>
        <dbReference type="PROSITE-ProRule" id="PRU01248"/>
    </source>
</evidence>
<evidence type="ECO:0000256" key="1">
    <source>
        <dbReference type="ARBA" id="ARBA00008857"/>
    </source>
</evidence>
<dbReference type="RefSeq" id="WP_095686899.1">
    <property type="nucleotide sequence ID" value="NZ_CP022745.1"/>
</dbReference>
<feature type="domain" description="Core-binding (CB)" evidence="7">
    <location>
        <begin position="98"/>
        <end position="179"/>
    </location>
</feature>
<dbReference type="GO" id="GO:0015074">
    <property type="term" value="P:DNA integration"/>
    <property type="evidence" value="ECO:0007669"/>
    <property type="project" value="UniProtKB-KW"/>
</dbReference>
<dbReference type="InterPro" id="IPR025166">
    <property type="entry name" value="Integrase_DNA_bind_dom"/>
</dbReference>
<comment type="similarity">
    <text evidence="1">Belongs to the 'phage' integrase family.</text>
</comment>
<dbReference type="PANTHER" id="PTHR30629">
    <property type="entry name" value="PROPHAGE INTEGRASE"/>
    <property type="match status" value="1"/>
</dbReference>
<dbReference type="KEGG" id="shyd:CJD35_05510"/>
<dbReference type="InterPro" id="IPR038488">
    <property type="entry name" value="Integrase_DNA-bd_sf"/>
</dbReference>
<feature type="domain" description="Tyr recombinase" evidence="6">
    <location>
        <begin position="202"/>
        <end position="382"/>
    </location>
</feature>
<dbReference type="AlphaFoldDB" id="A0A249MS44"/>
<dbReference type="Gene3D" id="1.10.150.130">
    <property type="match status" value="1"/>
</dbReference>
<keyword evidence="2" id="KW-0229">DNA integration</keyword>
<dbReference type="InterPro" id="IPR050808">
    <property type="entry name" value="Phage_Integrase"/>
</dbReference>
<dbReference type="GO" id="GO:0003677">
    <property type="term" value="F:DNA binding"/>
    <property type="evidence" value="ECO:0007669"/>
    <property type="project" value="UniProtKB-UniRule"/>
</dbReference>
<dbReference type="GO" id="GO:0006310">
    <property type="term" value="P:DNA recombination"/>
    <property type="evidence" value="ECO:0007669"/>
    <property type="project" value="UniProtKB-KW"/>
</dbReference>
<evidence type="ECO:0000313" key="9">
    <source>
        <dbReference type="Proteomes" id="UP000217141"/>
    </source>
</evidence>
<name>A0A249MS44_SPHXE</name>
<evidence type="ECO:0000313" key="8">
    <source>
        <dbReference type="EMBL" id="ASY43969.1"/>
    </source>
</evidence>
<dbReference type="CDD" id="cd00801">
    <property type="entry name" value="INT_P4_C"/>
    <property type="match status" value="1"/>
</dbReference>
<dbReference type="Gene3D" id="1.10.443.10">
    <property type="entry name" value="Intergrase catalytic core"/>
    <property type="match status" value="1"/>
</dbReference>
<dbReference type="Pfam" id="PF13356">
    <property type="entry name" value="Arm-DNA-bind_3"/>
    <property type="match status" value="1"/>
</dbReference>
<proteinExistence type="inferred from homology"/>
<dbReference type="InterPro" id="IPR013762">
    <property type="entry name" value="Integrase-like_cat_sf"/>
</dbReference>
<dbReference type="InterPro" id="IPR053876">
    <property type="entry name" value="Phage_int_M"/>
</dbReference>
<organism evidence="8 9">
    <name type="scientific">Sphingobium xenophagum</name>
    <dbReference type="NCBI Taxonomy" id="121428"/>
    <lineage>
        <taxon>Bacteria</taxon>
        <taxon>Pseudomonadati</taxon>
        <taxon>Pseudomonadota</taxon>
        <taxon>Alphaproteobacteria</taxon>
        <taxon>Sphingomonadales</taxon>
        <taxon>Sphingomonadaceae</taxon>
        <taxon>Sphingobium</taxon>
    </lineage>
</organism>
<evidence type="ECO:0000259" key="7">
    <source>
        <dbReference type="PROSITE" id="PS51900"/>
    </source>
</evidence>
<dbReference type="EMBL" id="CP022745">
    <property type="protein sequence ID" value="ASY43969.1"/>
    <property type="molecule type" value="Genomic_DNA"/>
</dbReference>